<dbReference type="GO" id="GO:0003677">
    <property type="term" value="F:DNA binding"/>
    <property type="evidence" value="ECO:0007669"/>
    <property type="project" value="UniProtKB-KW"/>
</dbReference>
<keyword evidence="5" id="KW-0238">DNA-binding</keyword>
<dbReference type="STRING" id="123320.SAMN06309945_0910"/>
<dbReference type="InterPro" id="IPR012340">
    <property type="entry name" value="NA-bd_OB-fold"/>
</dbReference>
<evidence type="ECO:0000256" key="3">
    <source>
        <dbReference type="RuleBase" id="RU000408"/>
    </source>
</evidence>
<protein>
    <submittedName>
        <fullName evidence="5">Cold-shock DNA-binding protein family</fullName>
    </submittedName>
</protein>
<dbReference type="PIRSF" id="PIRSF002599">
    <property type="entry name" value="Cold_shock_A"/>
    <property type="match status" value="1"/>
</dbReference>
<feature type="domain" description="CSD" evidence="4">
    <location>
        <begin position="1"/>
        <end position="66"/>
    </location>
</feature>
<dbReference type="RefSeq" id="WP_077053721.1">
    <property type="nucleotide sequence ID" value="NZ_FUZP01000001.1"/>
</dbReference>
<keyword evidence="6" id="KW-1185">Reference proteome</keyword>
<evidence type="ECO:0000313" key="6">
    <source>
        <dbReference type="Proteomes" id="UP000190857"/>
    </source>
</evidence>
<dbReference type="InterPro" id="IPR019844">
    <property type="entry name" value="CSD_CS"/>
</dbReference>
<dbReference type="InterPro" id="IPR050181">
    <property type="entry name" value="Cold_shock_domain"/>
</dbReference>
<dbReference type="OrthoDB" id="7477356at2"/>
<evidence type="ECO:0000313" key="5">
    <source>
        <dbReference type="EMBL" id="SKC43284.1"/>
    </source>
</evidence>
<dbReference type="Gene3D" id="2.40.50.140">
    <property type="entry name" value="Nucleic acid-binding proteins"/>
    <property type="match status" value="1"/>
</dbReference>
<gene>
    <name evidence="5" type="ORF">SAMN06309945_0910</name>
</gene>
<dbReference type="CDD" id="cd04458">
    <property type="entry name" value="CSP_CDS"/>
    <property type="match status" value="1"/>
</dbReference>
<keyword evidence="2" id="KW-0963">Cytoplasm</keyword>
<dbReference type="AlphaFoldDB" id="A0A1T5IVZ0"/>
<dbReference type="Proteomes" id="UP000190857">
    <property type="component" value="Unassembled WGS sequence"/>
</dbReference>
<dbReference type="InterPro" id="IPR012156">
    <property type="entry name" value="Cold_shock_CspA"/>
</dbReference>
<sequence>MANGTVKWFNAEKGFGFITVDGEGQDVFVHYSAIDMSGYKVLEEGQAVVFEVGTGAKGPQAESVRLA</sequence>
<reference evidence="5 6" key="1">
    <citation type="submission" date="2017-02" db="EMBL/GenBank/DDBJ databases">
        <authorList>
            <person name="Peterson S.W."/>
        </authorList>
    </citation>
    <scope>NUCLEOTIDE SEQUENCE [LARGE SCALE GENOMIC DNA]</scope>
    <source>
        <strain evidence="5 6">VKM Ac-2059</strain>
    </source>
</reference>
<dbReference type="PANTHER" id="PTHR11544">
    <property type="entry name" value="COLD SHOCK DOMAIN CONTAINING PROTEINS"/>
    <property type="match status" value="1"/>
</dbReference>
<dbReference type="PRINTS" id="PR00050">
    <property type="entry name" value="COLDSHOCK"/>
</dbReference>
<proteinExistence type="predicted"/>
<comment type="subcellular location">
    <subcellularLocation>
        <location evidence="1 3">Cytoplasm</location>
    </subcellularLocation>
</comment>
<dbReference type="FunFam" id="2.40.50.140:FF:000006">
    <property type="entry name" value="Cold shock protein CspC"/>
    <property type="match status" value="1"/>
</dbReference>
<evidence type="ECO:0000259" key="4">
    <source>
        <dbReference type="PROSITE" id="PS51857"/>
    </source>
</evidence>
<name>A0A1T5IVZ0_9MICO</name>
<accession>A0A1T5IVZ0</accession>
<dbReference type="SUPFAM" id="SSF50249">
    <property type="entry name" value="Nucleic acid-binding proteins"/>
    <property type="match status" value="1"/>
</dbReference>
<evidence type="ECO:0000256" key="1">
    <source>
        <dbReference type="ARBA" id="ARBA00004496"/>
    </source>
</evidence>
<dbReference type="EMBL" id="FUZP01000001">
    <property type="protein sequence ID" value="SKC43284.1"/>
    <property type="molecule type" value="Genomic_DNA"/>
</dbReference>
<evidence type="ECO:0000256" key="2">
    <source>
        <dbReference type="ARBA" id="ARBA00022490"/>
    </source>
</evidence>
<dbReference type="GO" id="GO:0005737">
    <property type="term" value="C:cytoplasm"/>
    <property type="evidence" value="ECO:0007669"/>
    <property type="project" value="UniProtKB-SubCell"/>
</dbReference>
<dbReference type="SMART" id="SM00357">
    <property type="entry name" value="CSP"/>
    <property type="match status" value="1"/>
</dbReference>
<dbReference type="PROSITE" id="PS00352">
    <property type="entry name" value="CSD_1"/>
    <property type="match status" value="1"/>
</dbReference>
<dbReference type="Pfam" id="PF00313">
    <property type="entry name" value="CSD"/>
    <property type="match status" value="1"/>
</dbReference>
<dbReference type="InterPro" id="IPR011129">
    <property type="entry name" value="CSD"/>
</dbReference>
<dbReference type="InterPro" id="IPR002059">
    <property type="entry name" value="CSP_DNA-bd"/>
</dbReference>
<dbReference type="PROSITE" id="PS51857">
    <property type="entry name" value="CSD_2"/>
    <property type="match status" value="1"/>
</dbReference>
<organism evidence="5 6">
    <name type="scientific">Okibacterium fritillariae</name>
    <dbReference type="NCBI Taxonomy" id="123320"/>
    <lineage>
        <taxon>Bacteria</taxon>
        <taxon>Bacillati</taxon>
        <taxon>Actinomycetota</taxon>
        <taxon>Actinomycetes</taxon>
        <taxon>Micrococcales</taxon>
        <taxon>Microbacteriaceae</taxon>
        <taxon>Okibacterium</taxon>
    </lineage>
</organism>